<keyword evidence="2" id="KW-1185">Reference proteome</keyword>
<protein>
    <submittedName>
        <fullName evidence="1">Phloem protein 2-like protein</fullName>
    </submittedName>
</protein>
<sequence>SEVEEVDIQPISDLDTDWERKLPEDHEEIIKWPKDSIEWTTKKELYFLFCKGFLINNGEEWFFLAKNGKKCLFLPARALLDTSNWTFQSLPNLRFEEVALDCFNSHFTIRSEFKFQTLSPGSTYTCNFVYKITGDLDEFEEPVKVNLHFPDSDGIHYRYIYLVSPQLPVLRPYVDENTDNPPILQMPKFKGLPQLRND</sequence>
<organism evidence="1 2">
    <name type="scientific">Cynara cardunculus var. scolymus</name>
    <name type="common">Globe artichoke</name>
    <name type="synonym">Cynara scolymus</name>
    <dbReference type="NCBI Taxonomy" id="59895"/>
    <lineage>
        <taxon>Eukaryota</taxon>
        <taxon>Viridiplantae</taxon>
        <taxon>Streptophyta</taxon>
        <taxon>Embryophyta</taxon>
        <taxon>Tracheophyta</taxon>
        <taxon>Spermatophyta</taxon>
        <taxon>Magnoliopsida</taxon>
        <taxon>eudicotyledons</taxon>
        <taxon>Gunneridae</taxon>
        <taxon>Pentapetalae</taxon>
        <taxon>asterids</taxon>
        <taxon>campanulids</taxon>
        <taxon>Asterales</taxon>
        <taxon>Asteraceae</taxon>
        <taxon>Carduoideae</taxon>
        <taxon>Cardueae</taxon>
        <taxon>Carduinae</taxon>
        <taxon>Cynara</taxon>
    </lineage>
</organism>
<dbReference type="Pfam" id="PF14299">
    <property type="entry name" value="PP2"/>
    <property type="match status" value="1"/>
</dbReference>
<dbReference type="InterPro" id="IPR025886">
    <property type="entry name" value="PP2-like"/>
</dbReference>
<dbReference type="Proteomes" id="UP000243975">
    <property type="component" value="Unassembled WGS sequence"/>
</dbReference>
<evidence type="ECO:0000313" key="1">
    <source>
        <dbReference type="EMBL" id="KVI03309.1"/>
    </source>
</evidence>
<name>A0A103Y6B2_CYNCS</name>
<dbReference type="STRING" id="59895.A0A103Y6B2"/>
<dbReference type="EMBL" id="LEKV01002375">
    <property type="protein sequence ID" value="KVI03309.1"/>
    <property type="molecule type" value="Genomic_DNA"/>
</dbReference>
<gene>
    <name evidence="1" type="ORF">Ccrd_018396</name>
</gene>
<proteinExistence type="predicted"/>
<feature type="non-terminal residue" evidence="1">
    <location>
        <position position="1"/>
    </location>
</feature>
<comment type="caution">
    <text evidence="1">The sequence shown here is derived from an EMBL/GenBank/DDBJ whole genome shotgun (WGS) entry which is preliminary data.</text>
</comment>
<dbReference type="PANTHER" id="PTHR32278">
    <property type="entry name" value="F-BOX DOMAIN-CONTAINING PROTEIN"/>
    <property type="match status" value="1"/>
</dbReference>
<accession>A0A103Y6B2</accession>
<dbReference type="PANTHER" id="PTHR32278:SF135">
    <property type="entry name" value="F-BOX PROTEIN PP2-B12"/>
    <property type="match status" value="1"/>
</dbReference>
<reference evidence="1 2" key="1">
    <citation type="journal article" date="2016" name="Sci. Rep.">
        <title>The genome sequence of the outbreeding globe artichoke constructed de novo incorporating a phase-aware low-pass sequencing strategy of F1 progeny.</title>
        <authorList>
            <person name="Scaglione D."/>
            <person name="Reyes-Chin-Wo S."/>
            <person name="Acquadro A."/>
            <person name="Froenicke L."/>
            <person name="Portis E."/>
            <person name="Beitel C."/>
            <person name="Tirone M."/>
            <person name="Mauro R."/>
            <person name="Lo Monaco A."/>
            <person name="Mauromicale G."/>
            <person name="Faccioli P."/>
            <person name="Cattivelli L."/>
            <person name="Rieseberg L."/>
            <person name="Michelmore R."/>
            <person name="Lanteri S."/>
        </authorList>
    </citation>
    <scope>NUCLEOTIDE SEQUENCE [LARGE SCALE GENOMIC DNA]</scope>
    <source>
        <strain evidence="1">2C</strain>
    </source>
</reference>
<evidence type="ECO:0000313" key="2">
    <source>
        <dbReference type="Proteomes" id="UP000243975"/>
    </source>
</evidence>
<dbReference type="Gramene" id="KVI03309">
    <property type="protein sequence ID" value="KVI03309"/>
    <property type="gene ID" value="Ccrd_018396"/>
</dbReference>
<dbReference type="AlphaFoldDB" id="A0A103Y6B2"/>
<feature type="non-terminal residue" evidence="1">
    <location>
        <position position="198"/>
    </location>
</feature>